<keyword evidence="1" id="KW-0378">Hydrolase</keyword>
<evidence type="ECO:0000313" key="2">
    <source>
        <dbReference type="Proteomes" id="UP001056778"/>
    </source>
</evidence>
<gene>
    <name evidence="1" type="ORF">MML48_6g00004774</name>
</gene>
<protein>
    <submittedName>
        <fullName evidence="1">Cytosolic carboxypeptidase</fullName>
    </submittedName>
</protein>
<keyword evidence="1" id="KW-0121">Carboxypeptidase</keyword>
<proteinExistence type="predicted"/>
<dbReference type="Proteomes" id="UP001056778">
    <property type="component" value="Chromosome 6"/>
</dbReference>
<organism evidence="1 2">
    <name type="scientific">Holotrichia oblita</name>
    <name type="common">Chafer beetle</name>
    <dbReference type="NCBI Taxonomy" id="644536"/>
    <lineage>
        <taxon>Eukaryota</taxon>
        <taxon>Metazoa</taxon>
        <taxon>Ecdysozoa</taxon>
        <taxon>Arthropoda</taxon>
        <taxon>Hexapoda</taxon>
        <taxon>Insecta</taxon>
        <taxon>Pterygota</taxon>
        <taxon>Neoptera</taxon>
        <taxon>Endopterygota</taxon>
        <taxon>Coleoptera</taxon>
        <taxon>Polyphaga</taxon>
        <taxon>Scarabaeiformia</taxon>
        <taxon>Scarabaeidae</taxon>
        <taxon>Melolonthinae</taxon>
        <taxon>Holotrichia</taxon>
    </lineage>
</organism>
<evidence type="ECO:0000313" key="1">
    <source>
        <dbReference type="EMBL" id="KAI4460172.1"/>
    </source>
</evidence>
<name>A0ACB9T074_HOLOL</name>
<reference evidence="1" key="1">
    <citation type="submission" date="2022-04" db="EMBL/GenBank/DDBJ databases">
        <title>Chromosome-scale genome assembly of Holotrichia oblita Faldermann.</title>
        <authorList>
            <person name="Rongchong L."/>
        </authorList>
    </citation>
    <scope>NUCLEOTIDE SEQUENCE</scope>
    <source>
        <strain evidence="1">81SQS9</strain>
    </source>
</reference>
<keyword evidence="2" id="KW-1185">Reference proteome</keyword>
<comment type="caution">
    <text evidence="1">The sequence shown here is derived from an EMBL/GenBank/DDBJ whole genome shotgun (WGS) entry which is preliminary data.</text>
</comment>
<sequence>MERHFCGEFEFFSNFDSANLSRVELIPQSESVVIPASNTGKSVVPEIPDVEFNIWTKPDCCGTEFENSNRTWFYFGMRANAQNVLVKINLVNLNKQAKMYSQGMAPVYRVLPGKPHWERVRDRPTYSSEDTFTLSFKYRSPENTQSITYFAFTYPYSYTDLQNNLSITDTRFLTNHVMSKDDIYYVRECVCQSLEGRRIDLITISSYHNISTQREVRLKNLFPEQNKQRPFKFIGKKVIFISARVHPGETPSSFVFNGFLNLLTNKEDPVAGALRRNYVFKLIPCLNPDGVAKGHYRTDTRGVNLNRVYLKPNASLHPSVYAARALLRYHHFGFEKEDEYESSDSGTYESYASEERLQVSDNKLTKKVSTMTLEENARNKTEEPETLCSQCKGNIFKLEGLADILPIFTTKQEPRSLVKDVCKNCGEEISDDSELYCESENVYQAQHGDTNCNDSGLFLYVDMHGHASKKGIFMYGNHFDDLERNVECMLLPKLMSINNYNFHFNACNFTERNMYLKDRRDGMSREGSGRVAVLKMTGLIRSYTLECNYNTGRVVNVLPPTIKEYHNKGVHTLPVPPKYNPHVFEEVGKAMGASILDLTGQNPLTRLPSSEFHSLSGLREWLRIHCANEYGDMQNNVSAKLKLRHSASLHAPQGKSVRAVVIKSRSTSAKTPLNVILSKKPAKSSRSTSVPIDRKENMIEFVPQPCCSHTSSATSSISIGAQRMKPGLRPNKTANLRNRVKNLKASNSAEKPTTAKGSRPVSVAGNKQRLKVDLGPKFSAANKEAKLGPKKSKEENDRVQLREICFIKDNEGSKKVIAKYNKTDKDAVEDNLIVSWEPGSTSAQVFAQKAPIPNFLTAKILGEPGTSKKGAFRVHNFSKNTSYSKAKRNKRSLRRLAGNTDGSGKIEKVKKRKKMKPKVTA</sequence>
<dbReference type="EMBL" id="CM043020">
    <property type="protein sequence ID" value="KAI4460172.1"/>
    <property type="molecule type" value="Genomic_DNA"/>
</dbReference>
<keyword evidence="1" id="KW-0645">Protease</keyword>
<accession>A0ACB9T074</accession>